<dbReference type="GO" id="GO:0061709">
    <property type="term" value="P:reticulophagy"/>
    <property type="evidence" value="ECO:0007669"/>
    <property type="project" value="TreeGrafter"/>
</dbReference>
<dbReference type="GO" id="GO:0005789">
    <property type="term" value="C:endoplasmic reticulum membrane"/>
    <property type="evidence" value="ECO:0007669"/>
    <property type="project" value="UniProtKB-SubCell"/>
</dbReference>
<dbReference type="PANTHER" id="PTHR13190:SF21">
    <property type="entry name" value="AUTOPHAGY-RELATED PROTEIN 2 HOMOLOG A"/>
    <property type="match status" value="1"/>
</dbReference>
<comment type="similarity">
    <text evidence="3">Belongs to the ATG2 family.</text>
</comment>
<dbReference type="GO" id="GO:0061908">
    <property type="term" value="C:phagophore"/>
    <property type="evidence" value="ECO:0007669"/>
    <property type="project" value="TreeGrafter"/>
</dbReference>
<keyword evidence="4" id="KW-0813">Transport</keyword>
<dbReference type="InterPro" id="IPR026849">
    <property type="entry name" value="ATG2"/>
</dbReference>
<dbReference type="PANTHER" id="PTHR13190">
    <property type="entry name" value="AUTOPHAGY-RELATED 2, ISOFORM A"/>
    <property type="match status" value="1"/>
</dbReference>
<dbReference type="Pfam" id="PF13329">
    <property type="entry name" value="ATG2_CAD"/>
    <property type="match status" value="2"/>
</dbReference>
<evidence type="ECO:0000256" key="1">
    <source>
        <dbReference type="ARBA" id="ARBA00004406"/>
    </source>
</evidence>
<evidence type="ECO:0000256" key="8">
    <source>
        <dbReference type="ARBA" id="ARBA00024479"/>
    </source>
</evidence>
<evidence type="ECO:0000256" key="7">
    <source>
        <dbReference type="ARBA" id="ARBA00023136"/>
    </source>
</evidence>
<proteinExistence type="inferred from homology"/>
<organism evidence="11 12">
    <name type="scientific">Oncorhynchus mykiss</name>
    <name type="common">Rainbow trout</name>
    <name type="synonym">Salmo gairdneri</name>
    <dbReference type="NCBI Taxonomy" id="8022"/>
    <lineage>
        <taxon>Eukaryota</taxon>
        <taxon>Metazoa</taxon>
        <taxon>Chordata</taxon>
        <taxon>Craniata</taxon>
        <taxon>Vertebrata</taxon>
        <taxon>Euteleostomi</taxon>
        <taxon>Actinopterygii</taxon>
        <taxon>Neopterygii</taxon>
        <taxon>Teleostei</taxon>
        <taxon>Protacanthopterygii</taxon>
        <taxon>Salmoniformes</taxon>
        <taxon>Salmonidae</taxon>
        <taxon>Salmoninae</taxon>
        <taxon>Oncorhynchus</taxon>
    </lineage>
</organism>
<evidence type="ECO:0000256" key="6">
    <source>
        <dbReference type="ARBA" id="ARBA00023055"/>
    </source>
</evidence>
<reference evidence="11" key="2">
    <citation type="submission" date="2014-03" db="EMBL/GenBank/DDBJ databases">
        <authorList>
            <person name="Genoscope - CEA"/>
        </authorList>
    </citation>
    <scope>NUCLEOTIDE SEQUENCE</scope>
</reference>
<accession>A0A060XQE0</accession>
<dbReference type="GO" id="GO:0061723">
    <property type="term" value="P:glycophagy"/>
    <property type="evidence" value="ECO:0007669"/>
    <property type="project" value="TreeGrafter"/>
</dbReference>
<feature type="compositionally biased region" description="Low complexity" evidence="10">
    <location>
        <begin position="657"/>
        <end position="667"/>
    </location>
</feature>
<protein>
    <submittedName>
        <fullName evidence="11">Uncharacterized protein</fullName>
    </submittedName>
</protein>
<keyword evidence="7" id="KW-0472">Membrane</keyword>
<comment type="subcellular location">
    <subcellularLocation>
        <location evidence="1">Endoplasmic reticulum membrane</location>
        <topology evidence="1">Peripheral membrane protein</topology>
    </subcellularLocation>
    <subcellularLocation>
        <location evidence="2">Preautophagosomal structure membrane</location>
        <topology evidence="2">Peripheral membrane protein</topology>
    </subcellularLocation>
</comment>
<evidence type="ECO:0000256" key="2">
    <source>
        <dbReference type="ARBA" id="ARBA00004623"/>
    </source>
</evidence>
<dbReference type="GO" id="GO:0043495">
    <property type="term" value="F:protein-membrane adaptor activity"/>
    <property type="evidence" value="ECO:0007669"/>
    <property type="project" value="TreeGrafter"/>
</dbReference>
<name>A0A060XQE0_ONCMY</name>
<comment type="catalytic activity">
    <reaction evidence="9">
        <text>a 1,2-diacyl-sn-glycero-3-phosphoethanolamine(in) = a 1,2-diacyl-sn-glycero-3-phosphoethanolamine(out)</text>
        <dbReference type="Rhea" id="RHEA:38895"/>
        <dbReference type="ChEBI" id="CHEBI:64612"/>
    </reaction>
</comment>
<dbReference type="STRING" id="8022.A0A060XQE0"/>
<sequence>MVIPADPEEMQQFQSQCVSQCVVDVSLPLAYIFLPSKQAFQSVYNRINNDLLMWEASPPSDPKSDHSPQHRRQDNDYFHLCKSAFKLDSEEEEEDAQFYTASVSARCGQSEPRPNHNLSLLSLTVIIGKGRLQAMTDSKGETGSQEDRCHGELMLDLEGGKMFSVAQHQNNPHLSFLCLESRRVELYHKAVVKDSPVPRRLEMPSFTPPGHLDPTIYPTELGVSSVSGRETEVHMLSTAFKITLDPQRNVKEFLVALRLHGATMRHQMAQTNHSWHEQLVDFLDVVDDPILGYTSPAVITVLHTHLATCAVDYRPLYLPLRVLFTAESFSLSSNIIVDTATFHLRFILDDSALYLSDKCESDVVDLRRDYVCVLDIDLLELAITTWKGSDKGKLSQPLFELRCSNNVVHLHTCADSCAALVNMLQYLVSQGDLHPPPRQTSPTEIAGQKLPLSESPASLPPCPPAETAEINQCDLLDALIDTERSHPDEDMDSGSPTVPRGSPVSVYLFPGEAPKLPPPVVIDGEESELDGLVATATEVQADMMSEEGSECSEDNEDFCILEAPGMGIPPRDGEPMVTVLTEGPIRVREGHFSRPRGSSDLLRAPSHFPVPQSRVVLREVSVVWHLYGGRDFGGKAMSTHTQHGNRGRSVPSGMRGSPSRSAAPSRPQNSWRWAGGGGRQHNLLMEIQLTKVSFQHESYPVVVSAAGPCQEGGVPGVGVGAVGEQPLSRQVFIVQELEIRDRLASSQLNKFLYLYTSESMPRRAHSNMLTVKALQVCPDSGVGGPECCLRISLLPLRLNIDQDALFFLKDFFSSLAAGVNPYLPMDPAAEVKTDPSQKPTEDGVIGTETTSGLGPDLTASVETTYSEQSSSSSGSTSSTDQPIYFREFRFTSEVPIWLDYQGKHVVIEQGTFAGILIGLAQLNCSELKLKRLCCRHGLLGVDKVIQYAVTEWLTDIRKNQLPGILGGVGPMHSVVQLFHGVRDLFWMPIEQYRRDGRIIRGLQRGAASFGTSTASAALELSNRLVQAIQATAETVYDILSPTPPLNRYITEGRPPSNQPRRAHQPADLREGVAKAYDTVREGMMDTAQTLCDVASRGHEQKGLPGAVGGVLRQIPPTVVRPLIVASEATSNLLGGMRNQIKPDARKEDFLKWRSDEGQE</sequence>
<feature type="region of interest" description="Disordered" evidence="10">
    <location>
        <begin position="634"/>
        <end position="675"/>
    </location>
</feature>
<feature type="region of interest" description="Disordered" evidence="10">
    <location>
        <begin position="1046"/>
        <end position="1069"/>
    </location>
</feature>
<keyword evidence="6" id="KW-0445">Lipid transport</keyword>
<dbReference type="EMBL" id="FR905411">
    <property type="protein sequence ID" value="CDQ79135.1"/>
    <property type="molecule type" value="Genomic_DNA"/>
</dbReference>
<feature type="compositionally biased region" description="Basic and acidic residues" evidence="10">
    <location>
        <begin position="829"/>
        <end position="841"/>
    </location>
</feature>
<dbReference type="GO" id="GO:0000422">
    <property type="term" value="P:autophagy of mitochondrion"/>
    <property type="evidence" value="ECO:0007669"/>
    <property type="project" value="TreeGrafter"/>
</dbReference>
<dbReference type="AlphaFoldDB" id="A0A060XQE0"/>
<evidence type="ECO:0000256" key="3">
    <source>
        <dbReference type="ARBA" id="ARBA00009714"/>
    </source>
</evidence>
<evidence type="ECO:0000256" key="4">
    <source>
        <dbReference type="ARBA" id="ARBA00022448"/>
    </source>
</evidence>
<comment type="catalytic activity">
    <reaction evidence="8">
        <text>a 1,2-diacyl-sn-glycero-3-phospho-L-serine(in) = a 1,2-diacyl-sn-glycero-3-phospho-L-serine(out)</text>
        <dbReference type="Rhea" id="RHEA:38663"/>
        <dbReference type="ChEBI" id="CHEBI:57262"/>
    </reaction>
</comment>
<feature type="region of interest" description="Disordered" evidence="10">
    <location>
        <begin position="828"/>
        <end position="879"/>
    </location>
</feature>
<feature type="compositionally biased region" description="Low complexity" evidence="10">
    <location>
        <begin position="860"/>
        <end position="879"/>
    </location>
</feature>
<dbReference type="GO" id="GO:0032266">
    <property type="term" value="F:phosphatidylinositol-3-phosphate binding"/>
    <property type="evidence" value="ECO:0007669"/>
    <property type="project" value="TreeGrafter"/>
</dbReference>
<reference evidence="11" key="1">
    <citation type="journal article" date="2014" name="Nat. Commun.">
        <title>The rainbow trout genome provides novel insights into evolution after whole-genome duplication in vertebrates.</title>
        <authorList>
            <person name="Berthelot C."/>
            <person name="Brunet F."/>
            <person name="Chalopin D."/>
            <person name="Juanchich A."/>
            <person name="Bernard M."/>
            <person name="Noel B."/>
            <person name="Bento P."/>
            <person name="Da Silva C."/>
            <person name="Labadie K."/>
            <person name="Alberti A."/>
            <person name="Aury J.M."/>
            <person name="Louis A."/>
            <person name="Dehais P."/>
            <person name="Bardou P."/>
            <person name="Montfort J."/>
            <person name="Klopp C."/>
            <person name="Cabau C."/>
            <person name="Gaspin C."/>
            <person name="Thorgaard G.H."/>
            <person name="Boussaha M."/>
            <person name="Quillet E."/>
            <person name="Guyomard R."/>
            <person name="Galiana D."/>
            <person name="Bobe J."/>
            <person name="Volff J.N."/>
            <person name="Genet C."/>
            <person name="Wincker P."/>
            <person name="Jaillon O."/>
            <person name="Roest Crollius H."/>
            <person name="Guiguen Y."/>
        </authorList>
    </citation>
    <scope>NUCLEOTIDE SEQUENCE [LARGE SCALE GENOMIC DNA]</scope>
</reference>
<evidence type="ECO:0000313" key="11">
    <source>
        <dbReference type="EMBL" id="CDQ79135.1"/>
    </source>
</evidence>
<dbReference type="Proteomes" id="UP000193380">
    <property type="component" value="Unassembled WGS sequence"/>
</dbReference>
<dbReference type="GO" id="GO:0034045">
    <property type="term" value="C:phagophore assembly site membrane"/>
    <property type="evidence" value="ECO:0007669"/>
    <property type="project" value="UniProtKB-SubCell"/>
</dbReference>
<evidence type="ECO:0000256" key="5">
    <source>
        <dbReference type="ARBA" id="ARBA00022824"/>
    </source>
</evidence>
<evidence type="ECO:0000256" key="10">
    <source>
        <dbReference type="SAM" id="MobiDB-lite"/>
    </source>
</evidence>
<keyword evidence="5" id="KW-0256">Endoplasmic reticulum</keyword>
<gene>
    <name evidence="11" type="ORF">GSONMT00031083001</name>
</gene>
<evidence type="ECO:0000313" key="12">
    <source>
        <dbReference type="Proteomes" id="UP000193380"/>
    </source>
</evidence>
<evidence type="ECO:0000256" key="9">
    <source>
        <dbReference type="ARBA" id="ARBA00024615"/>
    </source>
</evidence>
<dbReference type="GO" id="GO:0034727">
    <property type="term" value="P:piecemeal microautophagy of the nucleus"/>
    <property type="evidence" value="ECO:0007669"/>
    <property type="project" value="TreeGrafter"/>
</dbReference>
<dbReference type="GO" id="GO:0000045">
    <property type="term" value="P:autophagosome assembly"/>
    <property type="evidence" value="ECO:0007669"/>
    <property type="project" value="TreeGrafter"/>
</dbReference>
<dbReference type="GO" id="GO:0006869">
    <property type="term" value="P:lipid transport"/>
    <property type="evidence" value="ECO:0007669"/>
    <property type="project" value="UniProtKB-KW"/>
</dbReference>
<dbReference type="PaxDb" id="8022-A0A060XQE0"/>